<evidence type="ECO:0000313" key="2">
    <source>
        <dbReference type="Proteomes" id="UP000805193"/>
    </source>
</evidence>
<comment type="caution">
    <text evidence="1">The sequence shown here is derived from an EMBL/GenBank/DDBJ whole genome shotgun (WGS) entry which is preliminary data.</text>
</comment>
<keyword evidence="2" id="KW-1185">Reference proteome</keyword>
<reference evidence="1 2" key="1">
    <citation type="journal article" date="2020" name="Cell">
        <title>Large-Scale Comparative Analyses of Tick Genomes Elucidate Their Genetic Diversity and Vector Capacities.</title>
        <authorList>
            <consortium name="Tick Genome and Microbiome Consortium (TIGMIC)"/>
            <person name="Jia N."/>
            <person name="Wang J."/>
            <person name="Shi W."/>
            <person name="Du L."/>
            <person name="Sun Y."/>
            <person name="Zhan W."/>
            <person name="Jiang J.F."/>
            <person name="Wang Q."/>
            <person name="Zhang B."/>
            <person name="Ji P."/>
            <person name="Bell-Sakyi L."/>
            <person name="Cui X.M."/>
            <person name="Yuan T.T."/>
            <person name="Jiang B.G."/>
            <person name="Yang W.F."/>
            <person name="Lam T.T."/>
            <person name="Chang Q.C."/>
            <person name="Ding S.J."/>
            <person name="Wang X.J."/>
            <person name="Zhu J.G."/>
            <person name="Ruan X.D."/>
            <person name="Zhao L."/>
            <person name="Wei J.T."/>
            <person name="Ye R.Z."/>
            <person name="Que T.C."/>
            <person name="Du C.H."/>
            <person name="Zhou Y.H."/>
            <person name="Cheng J.X."/>
            <person name="Dai P.F."/>
            <person name="Guo W.B."/>
            <person name="Han X.H."/>
            <person name="Huang E.J."/>
            <person name="Li L.F."/>
            <person name="Wei W."/>
            <person name="Gao Y.C."/>
            <person name="Liu J.Z."/>
            <person name="Shao H.Z."/>
            <person name="Wang X."/>
            <person name="Wang C.C."/>
            <person name="Yang T.C."/>
            <person name="Huo Q.B."/>
            <person name="Li W."/>
            <person name="Chen H.Y."/>
            <person name="Chen S.E."/>
            <person name="Zhou L.G."/>
            <person name="Ni X.B."/>
            <person name="Tian J.H."/>
            <person name="Sheng Y."/>
            <person name="Liu T."/>
            <person name="Pan Y.S."/>
            <person name="Xia L.Y."/>
            <person name="Li J."/>
            <person name="Zhao F."/>
            <person name="Cao W.C."/>
        </authorList>
    </citation>
    <scope>NUCLEOTIDE SEQUENCE [LARGE SCALE GENOMIC DNA]</scope>
    <source>
        <strain evidence="1">Iper-2018</strain>
    </source>
</reference>
<gene>
    <name evidence="1" type="ORF">HPB47_015118</name>
</gene>
<dbReference type="Proteomes" id="UP000805193">
    <property type="component" value="Unassembled WGS sequence"/>
</dbReference>
<evidence type="ECO:0000313" key="1">
    <source>
        <dbReference type="EMBL" id="KAG0443260.1"/>
    </source>
</evidence>
<proteinExistence type="predicted"/>
<name>A0AC60QXV9_IXOPE</name>
<accession>A0AC60QXV9</accession>
<protein>
    <submittedName>
        <fullName evidence="1">Uncharacterized protein</fullName>
    </submittedName>
</protein>
<sequence length="245" mass="28098">MEKSGRKCAFDEQQSVPEPEEITPDLSHRCVNCGCLFSTRAYLQAHWKRMHLRKEGRHQCRFCSYSCSRTNGLVRKHAGVGSGLLTGLPLDPPDVRVTLFPRQVRHERTHTGERPFACDTCGKTFAHREAFELPEETFRRLYRLAKNVVRWLCDELREEPQLRRLRGSWTVMTVEQQVLCALRFYATGSFQGMVASDEHIASHQATVSIVVRAVSLAIVQCLGLWSGGPTRLNRLSPDYRREGRR</sequence>
<organism evidence="1 2">
    <name type="scientific">Ixodes persulcatus</name>
    <name type="common">Taiga tick</name>
    <dbReference type="NCBI Taxonomy" id="34615"/>
    <lineage>
        <taxon>Eukaryota</taxon>
        <taxon>Metazoa</taxon>
        <taxon>Ecdysozoa</taxon>
        <taxon>Arthropoda</taxon>
        <taxon>Chelicerata</taxon>
        <taxon>Arachnida</taxon>
        <taxon>Acari</taxon>
        <taxon>Parasitiformes</taxon>
        <taxon>Ixodida</taxon>
        <taxon>Ixodoidea</taxon>
        <taxon>Ixodidae</taxon>
        <taxon>Ixodinae</taxon>
        <taxon>Ixodes</taxon>
    </lineage>
</organism>
<dbReference type="EMBL" id="JABSTQ010003665">
    <property type="protein sequence ID" value="KAG0443260.1"/>
    <property type="molecule type" value="Genomic_DNA"/>
</dbReference>